<dbReference type="Proteomes" id="UP000186890">
    <property type="component" value="Unassembled WGS sequence"/>
</dbReference>
<evidence type="ECO:0000313" key="1">
    <source>
        <dbReference type="EMBL" id="OLF48021.1"/>
    </source>
</evidence>
<evidence type="ECO:0000313" key="2">
    <source>
        <dbReference type="Proteomes" id="UP000186890"/>
    </source>
</evidence>
<name>A0A1Q8E8A0_9STRE</name>
<dbReference type="EMBL" id="MSJM01000004">
    <property type="protein sequence ID" value="OLF48021.1"/>
    <property type="molecule type" value="Genomic_DNA"/>
</dbReference>
<gene>
    <name evidence="1" type="ORF">BU202_05465</name>
</gene>
<proteinExistence type="predicted"/>
<sequence length="300" mass="33131">MAKPLLSNANANFSKVEKLLYTAPSFINAVKAAIPEEALQAVLTNDQKQAIAKGALKLMTKKDGSLMATLLNTESGKIAAAVPLKSVKLAPEITQASSKYATQLQMIQIAEQIENVQLAIEDVRKGQESDRLAIAYSCQQKLLQAREIENPQLRTSMLLQVISDAEDSRNLLMLSQKSNVAFVKEQPEDTFGKIIKGFKPEKIDVKINEIRDGLSAINLVSLSAAMAYTELGEEKAAQKSLEYFGDFLSQTYLTTPGLVERLDMLDPSPTNYWTKELPKIESSILELPNNLKEIETEELV</sequence>
<reference evidence="2" key="1">
    <citation type="submission" date="2016-12" db="EMBL/GenBank/DDBJ databases">
        <authorList>
            <person name="Gulvik C.A."/>
        </authorList>
    </citation>
    <scope>NUCLEOTIDE SEQUENCE [LARGE SCALE GENOMIC DNA]</scope>
    <source>
        <strain evidence="2">NED12-00049-6B</strain>
    </source>
</reference>
<dbReference type="AlphaFoldDB" id="A0A1Q8E8A0"/>
<organism evidence="1 2">
    <name type="scientific">Streptococcus cuniculi</name>
    <dbReference type="NCBI Taxonomy" id="1432788"/>
    <lineage>
        <taxon>Bacteria</taxon>
        <taxon>Bacillati</taxon>
        <taxon>Bacillota</taxon>
        <taxon>Bacilli</taxon>
        <taxon>Lactobacillales</taxon>
        <taxon>Streptococcaceae</taxon>
        <taxon>Streptococcus</taxon>
    </lineage>
</organism>
<keyword evidence="2" id="KW-1185">Reference proteome</keyword>
<accession>A0A1Q8E8A0</accession>
<comment type="caution">
    <text evidence="1">The sequence shown here is derived from an EMBL/GenBank/DDBJ whole genome shotgun (WGS) entry which is preliminary data.</text>
</comment>
<protein>
    <submittedName>
        <fullName evidence="1">Uncharacterized protein</fullName>
    </submittedName>
</protein>